<dbReference type="GO" id="GO:0008270">
    <property type="term" value="F:zinc ion binding"/>
    <property type="evidence" value="ECO:0007669"/>
    <property type="project" value="UniProtKB-KW"/>
</dbReference>
<organism evidence="7 8">
    <name type="scientific">Neolentinus lepideus HHB14362 ss-1</name>
    <dbReference type="NCBI Taxonomy" id="1314782"/>
    <lineage>
        <taxon>Eukaryota</taxon>
        <taxon>Fungi</taxon>
        <taxon>Dikarya</taxon>
        <taxon>Basidiomycota</taxon>
        <taxon>Agaricomycotina</taxon>
        <taxon>Agaricomycetes</taxon>
        <taxon>Gloeophyllales</taxon>
        <taxon>Gloeophyllaceae</taxon>
        <taxon>Neolentinus</taxon>
    </lineage>
</organism>
<keyword evidence="1" id="KW-0479">Metal-binding</keyword>
<sequence length="386" mass="42318">MNPYGDTAEDPFLLLDDQERDNFCGPAQTPYYDNRYLAAVGDPGSAQSYMFSHSTQQPDVAIPVQTSETFVSRNLNVGDDVYASDDGMLSPNIMFTPADSEFPPSPQLSSHTPLSEPDVPWPSSSPSEGSFLAASMQNMRLRDLSSDGSIGQHDHSSPNISFQGSSQLTEDWSRTVYTSQELSLNMSATLPPQATLGHRHSISIPNSQYLSPPVPIDRRRHSRSVSQDSPFSASRQSSRRSSPYPSPQPSPRLGPQSFEDDNIDSLSPSASLYSHPSTSAESLSSSSSVLPPANVQRQQVTSRAIKEASESRRTSDARFTCEVEGCGQTFTRLSNLRGHYTAHSGERPYECDQADCDRKFARSSDLSRHLRNVHKIGPSKKTQAPP</sequence>
<dbReference type="InParanoid" id="A0A165QZD4"/>
<dbReference type="PROSITE" id="PS50157">
    <property type="entry name" value="ZINC_FINGER_C2H2_2"/>
    <property type="match status" value="2"/>
</dbReference>
<feature type="domain" description="C2H2-type" evidence="6">
    <location>
        <begin position="349"/>
        <end position="374"/>
    </location>
</feature>
<evidence type="ECO:0000259" key="6">
    <source>
        <dbReference type="PROSITE" id="PS50157"/>
    </source>
</evidence>
<evidence type="ECO:0000313" key="7">
    <source>
        <dbReference type="EMBL" id="KZT23097.1"/>
    </source>
</evidence>
<dbReference type="SUPFAM" id="SSF57667">
    <property type="entry name" value="beta-beta-alpha zinc fingers"/>
    <property type="match status" value="1"/>
</dbReference>
<evidence type="ECO:0000256" key="4">
    <source>
        <dbReference type="PROSITE-ProRule" id="PRU00042"/>
    </source>
</evidence>
<dbReference type="Pfam" id="PF00096">
    <property type="entry name" value="zf-C2H2"/>
    <property type="match status" value="2"/>
</dbReference>
<dbReference type="FunCoup" id="A0A165QZD4">
    <property type="interactions" value="176"/>
</dbReference>
<dbReference type="GO" id="GO:0000981">
    <property type="term" value="F:DNA-binding transcription factor activity, RNA polymerase II-specific"/>
    <property type="evidence" value="ECO:0007669"/>
    <property type="project" value="TreeGrafter"/>
</dbReference>
<feature type="compositionally biased region" description="Basic and acidic residues" evidence="5">
    <location>
        <begin position="304"/>
        <end position="317"/>
    </location>
</feature>
<dbReference type="FunFam" id="3.30.160.60:FF:000007">
    <property type="entry name" value="Basic krueppel-like factor 3"/>
    <property type="match status" value="1"/>
</dbReference>
<evidence type="ECO:0000313" key="8">
    <source>
        <dbReference type="Proteomes" id="UP000076761"/>
    </source>
</evidence>
<evidence type="ECO:0000256" key="1">
    <source>
        <dbReference type="ARBA" id="ARBA00022723"/>
    </source>
</evidence>
<feature type="domain" description="C2H2-type" evidence="6">
    <location>
        <begin position="319"/>
        <end position="348"/>
    </location>
</feature>
<dbReference type="OrthoDB" id="4748970at2759"/>
<feature type="region of interest" description="Disordered" evidence="5">
    <location>
        <begin position="196"/>
        <end position="317"/>
    </location>
</feature>
<dbReference type="Proteomes" id="UP000076761">
    <property type="component" value="Unassembled WGS sequence"/>
</dbReference>
<dbReference type="STRING" id="1314782.A0A165QZD4"/>
<keyword evidence="3" id="KW-0862">Zinc</keyword>
<dbReference type="PANTHER" id="PTHR23235:SF120">
    <property type="entry name" value="KRUPPEL-LIKE FACTOR 15"/>
    <property type="match status" value="1"/>
</dbReference>
<feature type="compositionally biased region" description="Basic residues" evidence="5">
    <location>
        <begin position="369"/>
        <end position="378"/>
    </location>
</feature>
<dbReference type="PANTHER" id="PTHR23235">
    <property type="entry name" value="KRUEPPEL-LIKE TRANSCRIPTION FACTOR"/>
    <property type="match status" value="1"/>
</dbReference>
<feature type="region of interest" description="Disordered" evidence="5">
    <location>
        <begin position="144"/>
        <end position="167"/>
    </location>
</feature>
<accession>A0A165QZD4</accession>
<dbReference type="AlphaFoldDB" id="A0A165QZD4"/>
<keyword evidence="8" id="KW-1185">Reference proteome</keyword>
<dbReference type="EMBL" id="KV425588">
    <property type="protein sequence ID" value="KZT23097.1"/>
    <property type="molecule type" value="Genomic_DNA"/>
</dbReference>
<protein>
    <recommendedName>
        <fullName evidence="6">C2H2-type domain-containing protein</fullName>
    </recommendedName>
</protein>
<evidence type="ECO:0000256" key="3">
    <source>
        <dbReference type="ARBA" id="ARBA00022833"/>
    </source>
</evidence>
<feature type="compositionally biased region" description="Low complexity" evidence="5">
    <location>
        <begin position="274"/>
        <end position="288"/>
    </location>
</feature>
<gene>
    <name evidence="7" type="ORF">NEOLEDRAFT_1213685</name>
</gene>
<keyword evidence="2 4" id="KW-0863">Zinc-finger</keyword>
<proteinExistence type="predicted"/>
<feature type="compositionally biased region" description="Polar residues" evidence="5">
    <location>
        <begin position="157"/>
        <end position="167"/>
    </location>
</feature>
<name>A0A165QZD4_9AGAM</name>
<feature type="compositionally biased region" description="Low complexity" evidence="5">
    <location>
        <begin position="226"/>
        <end position="243"/>
    </location>
</feature>
<feature type="region of interest" description="Disordered" evidence="5">
    <location>
        <begin position="362"/>
        <end position="386"/>
    </location>
</feature>
<evidence type="ECO:0000256" key="5">
    <source>
        <dbReference type="SAM" id="MobiDB-lite"/>
    </source>
</evidence>
<dbReference type="GO" id="GO:0000978">
    <property type="term" value="F:RNA polymerase II cis-regulatory region sequence-specific DNA binding"/>
    <property type="evidence" value="ECO:0007669"/>
    <property type="project" value="TreeGrafter"/>
</dbReference>
<reference evidence="7 8" key="1">
    <citation type="journal article" date="2016" name="Mol. Biol. Evol.">
        <title>Comparative Genomics of Early-Diverging Mushroom-Forming Fungi Provides Insights into the Origins of Lignocellulose Decay Capabilities.</title>
        <authorList>
            <person name="Nagy L.G."/>
            <person name="Riley R."/>
            <person name="Tritt A."/>
            <person name="Adam C."/>
            <person name="Daum C."/>
            <person name="Floudas D."/>
            <person name="Sun H."/>
            <person name="Yadav J.S."/>
            <person name="Pangilinan J."/>
            <person name="Larsson K.H."/>
            <person name="Matsuura K."/>
            <person name="Barry K."/>
            <person name="Labutti K."/>
            <person name="Kuo R."/>
            <person name="Ohm R.A."/>
            <person name="Bhattacharya S.S."/>
            <person name="Shirouzu T."/>
            <person name="Yoshinaga Y."/>
            <person name="Martin F.M."/>
            <person name="Grigoriev I.V."/>
            <person name="Hibbett D.S."/>
        </authorList>
    </citation>
    <scope>NUCLEOTIDE SEQUENCE [LARGE SCALE GENOMIC DNA]</scope>
    <source>
        <strain evidence="7 8">HHB14362 ss-1</strain>
    </source>
</reference>
<dbReference type="InterPro" id="IPR013087">
    <property type="entry name" value="Znf_C2H2_type"/>
</dbReference>
<feature type="region of interest" description="Disordered" evidence="5">
    <location>
        <begin position="97"/>
        <end position="130"/>
    </location>
</feature>
<evidence type="ECO:0000256" key="2">
    <source>
        <dbReference type="ARBA" id="ARBA00022771"/>
    </source>
</evidence>
<dbReference type="PROSITE" id="PS00028">
    <property type="entry name" value="ZINC_FINGER_C2H2_1"/>
    <property type="match status" value="2"/>
</dbReference>
<dbReference type="SMART" id="SM00355">
    <property type="entry name" value="ZnF_C2H2"/>
    <property type="match status" value="2"/>
</dbReference>
<dbReference type="InterPro" id="IPR036236">
    <property type="entry name" value="Znf_C2H2_sf"/>
</dbReference>
<dbReference type="Gene3D" id="3.30.160.60">
    <property type="entry name" value="Classic Zinc Finger"/>
    <property type="match status" value="2"/>
</dbReference>